<dbReference type="OrthoDB" id="5382295at2"/>
<accession>A0A1G7XUE5</accession>
<dbReference type="Proteomes" id="UP000199045">
    <property type="component" value="Unassembled WGS sequence"/>
</dbReference>
<reference evidence="2 3" key="1">
    <citation type="submission" date="2016-10" db="EMBL/GenBank/DDBJ databases">
        <authorList>
            <person name="de Groot N.N."/>
        </authorList>
    </citation>
    <scope>NUCLEOTIDE SEQUENCE [LARGE SCALE GENOMIC DNA]</scope>
    <source>
        <strain evidence="2 3">DSM 527</strain>
    </source>
</reference>
<dbReference type="EMBL" id="FNBN01000007">
    <property type="protein sequence ID" value="SDG87764.1"/>
    <property type="molecule type" value="Genomic_DNA"/>
</dbReference>
<protein>
    <recommendedName>
        <fullName evidence="4">Lipocalin-like domain-containing protein</fullName>
    </recommendedName>
</protein>
<feature type="chain" id="PRO_5011483828" description="Lipocalin-like domain-containing protein" evidence="1">
    <location>
        <begin position="26"/>
        <end position="163"/>
    </location>
</feature>
<evidence type="ECO:0000313" key="2">
    <source>
        <dbReference type="EMBL" id="SDG87764.1"/>
    </source>
</evidence>
<feature type="signal peptide" evidence="1">
    <location>
        <begin position="1"/>
        <end position="25"/>
    </location>
</feature>
<dbReference type="STRING" id="104663.SAMN04488121_10783"/>
<evidence type="ECO:0008006" key="4">
    <source>
        <dbReference type="Google" id="ProtNLM"/>
    </source>
</evidence>
<name>A0A1G7XUE5_CHIFI</name>
<dbReference type="AlphaFoldDB" id="A0A1G7XUE5"/>
<sequence>MEKKPWFRNSLLLICCLCACHIAGAQVQLTDFHYLDRMEGYWTMKTRLGVYAEKWKRVDDNTWKGRTMRIQGSDSTKLDDMFLFRDGDAIYFTIAAVKDKQTGEPVRFRLRVLKAIGFVAENLQSPYPQKIIYRWKDEEHMDAHFEGKEEKTTREIILQYTKR</sequence>
<evidence type="ECO:0000313" key="3">
    <source>
        <dbReference type="Proteomes" id="UP000199045"/>
    </source>
</evidence>
<keyword evidence="1" id="KW-0732">Signal</keyword>
<gene>
    <name evidence="2" type="ORF">SAMN04488121_10783</name>
</gene>
<dbReference type="RefSeq" id="WP_143011570.1">
    <property type="nucleotide sequence ID" value="NZ_FNBN01000007.1"/>
</dbReference>
<organism evidence="2 3">
    <name type="scientific">Chitinophaga filiformis</name>
    <name type="common">Myxococcus filiformis</name>
    <name type="synonym">Flexibacter filiformis</name>
    <dbReference type="NCBI Taxonomy" id="104663"/>
    <lineage>
        <taxon>Bacteria</taxon>
        <taxon>Pseudomonadati</taxon>
        <taxon>Bacteroidota</taxon>
        <taxon>Chitinophagia</taxon>
        <taxon>Chitinophagales</taxon>
        <taxon>Chitinophagaceae</taxon>
        <taxon>Chitinophaga</taxon>
    </lineage>
</organism>
<evidence type="ECO:0000256" key="1">
    <source>
        <dbReference type="SAM" id="SignalP"/>
    </source>
</evidence>
<proteinExistence type="predicted"/>